<keyword evidence="2" id="KW-1185">Reference proteome</keyword>
<dbReference type="HOGENOM" id="CLU_018473_0_0_10"/>
<reference evidence="1 2" key="1">
    <citation type="journal article" date="2010" name="J. Bacteriol.">
        <title>The complete genome sequence of Croceibacter atlanticus HTCC2559T.</title>
        <authorList>
            <person name="Oh H.M."/>
            <person name="Kang I."/>
            <person name="Ferriera S."/>
            <person name="Giovannoni S.J."/>
            <person name="Cho J.C."/>
        </authorList>
    </citation>
    <scope>NUCLEOTIDE SEQUENCE [LARGE SCALE GENOMIC DNA]</scope>
    <source>
        <strain evidence="2">ATCC BAA-628 / HTCC2559 / KCTC 12090</strain>
    </source>
</reference>
<dbReference type="InterPro" id="IPR013783">
    <property type="entry name" value="Ig-like_fold"/>
</dbReference>
<proteinExistence type="predicted"/>
<dbReference type="eggNOG" id="COG1572">
    <property type="taxonomic scope" value="Bacteria"/>
</dbReference>
<dbReference type="Pfam" id="PF13585">
    <property type="entry name" value="CHU_C"/>
    <property type="match status" value="1"/>
</dbReference>
<dbReference type="EMBL" id="CP002046">
    <property type="protein sequence ID" value="EAP88303.1"/>
    <property type="molecule type" value="Genomic_DNA"/>
</dbReference>
<organism evidence="1 2">
    <name type="scientific">Croceibacter atlanticus (strain ATCC BAA-628 / JCM 21780 / CIP 108009 / IAM 15332 / KCTC 12090 / HTCC2559)</name>
    <dbReference type="NCBI Taxonomy" id="216432"/>
    <lineage>
        <taxon>Bacteria</taxon>
        <taxon>Pseudomonadati</taxon>
        <taxon>Bacteroidota</taxon>
        <taxon>Flavobacteriia</taxon>
        <taxon>Flavobacteriales</taxon>
        <taxon>Flavobacteriaceae</taxon>
        <taxon>Croceibacter</taxon>
    </lineage>
</organism>
<sequence>MSNAQDISLLQQLNGRYDYLAIGNTMNQFENGANGVCVINTESSATLTINDSSQIIAAYLYWAGSGSGDFNVMLNDIEITAERTFSDSLDATREFFAAFADVSGQIINTGTGNYTLSQLDLTDAIGPYCSSGTNFAGWAIVVVYENDVLPLNQVNIYDGLQSVPDELTITLNNLNVLDNEGAKIGFVAWEGDSALAVNESLRINGNVIGNPPLNPSTNAFNGTNSFTGNQDLYNMDIDVYDLQNNIEIGDQSAEISLTSGQDFVMINNVITVLNSQLPEATIAINAISRDCFSRVVNLNYTVFNSNSTDVLPAFTPIAFYIEDELVATSETQNNIPIGGSETYSISVMIPENSPNTATVIASVDDNGFGEGTVTESNELNNIDEAPYELLLPAIVTEALDVELCDSGQTVFLDITQQEIDVIGNQSNVEVAYYLTLEDAEASTNAILNPSDLEITESLQTIFYSVFSISDPTCAVTSSFQVSVVEPPVPVAIQDVTSCDFENVNSVAFNFSVIQMQIENDNPNAVVSFYTSLEDAEQAENAIGLNPTFQTETLPRTVYVNISNPSFENCSVIETFRVTTENCDIEVPTGFSPNGDQTNDTFTIAGLDNFYENYELRIYNRWGTLVYIGNKNTADWDGFSNQPSIGKKSLPVGTYFYWLQLDPEKTDIKVGWVYLTR</sequence>
<evidence type="ECO:0000313" key="2">
    <source>
        <dbReference type="Proteomes" id="UP000002297"/>
    </source>
</evidence>
<dbReference type="Proteomes" id="UP000002297">
    <property type="component" value="Chromosome"/>
</dbReference>
<evidence type="ECO:0008006" key="3">
    <source>
        <dbReference type="Google" id="ProtNLM"/>
    </source>
</evidence>
<dbReference type="Gene3D" id="2.60.40.10">
    <property type="entry name" value="Immunoglobulins"/>
    <property type="match status" value="1"/>
</dbReference>
<dbReference type="InterPro" id="IPR026341">
    <property type="entry name" value="T9SS_type_B"/>
</dbReference>
<dbReference type="NCBIfam" id="TIGR04131">
    <property type="entry name" value="Bac_Flav_CTERM"/>
    <property type="match status" value="1"/>
</dbReference>
<evidence type="ECO:0000313" key="1">
    <source>
        <dbReference type="EMBL" id="EAP88303.1"/>
    </source>
</evidence>
<dbReference type="AlphaFoldDB" id="A3U7T6"/>
<dbReference type="KEGG" id="cat:CA2559_06070"/>
<accession>A3U7T6</accession>
<gene>
    <name evidence="1" type="ordered locus">CA2559_06070</name>
</gene>
<name>A3U7T6_CROAH</name>
<dbReference type="STRING" id="216432.CA2559_06070"/>
<protein>
    <recommendedName>
        <fullName evidence="3">CARDB domain-containing protein</fullName>
    </recommendedName>
</protein>